<keyword evidence="2" id="KW-1185">Reference proteome</keyword>
<evidence type="ECO:0000313" key="1">
    <source>
        <dbReference type="EMBL" id="NIJ14906.1"/>
    </source>
</evidence>
<evidence type="ECO:0000313" key="2">
    <source>
        <dbReference type="Proteomes" id="UP000545493"/>
    </source>
</evidence>
<protein>
    <submittedName>
        <fullName evidence="1">Uncharacterized protein</fullName>
    </submittedName>
</protein>
<dbReference type="RefSeq" id="WP_167177450.1">
    <property type="nucleotide sequence ID" value="NZ_JAAOYM010000003.1"/>
</dbReference>
<dbReference type="AlphaFoldDB" id="A0A7X5ZTR6"/>
<proteinExistence type="predicted"/>
<name>A0A7X5ZTR6_9PSEU</name>
<dbReference type="EMBL" id="JAAOYM010000003">
    <property type="protein sequence ID" value="NIJ14906.1"/>
    <property type="molecule type" value="Genomic_DNA"/>
</dbReference>
<comment type="caution">
    <text evidence="1">The sequence shown here is derived from an EMBL/GenBank/DDBJ whole genome shotgun (WGS) entry which is preliminary data.</text>
</comment>
<gene>
    <name evidence="1" type="ORF">FHU38_005314</name>
</gene>
<sequence>MASRYRTLERARLAKLLPELLLAGQLIDRSAMAWCISAFGRDEMAAIAIEEWMAASPIYTRRMQRALGYEGDDVITIFKGLQLDIGAPPQFMDFRYTVHDRRHGEFHLDHCGALMDVEPLGEAYVRAMCHDIEDPTFDATAVATNPRAQVRPIHRPPRTPPDRQPHCAWTVVIDDSHPPVSESTGCTRLRRSKAATLDLEPIDRGDDGMADYSGPLLADLDFGTFSRSALARMADEVCVQMHLLHLGFRDAVRDRVDAEQSRKLCTKQLVGIAGIAAERIHAGLGLPCGIEGALRTLELHPLLNPAAYVDAELSGDAVRVRHSPAHADGSWITLCGPGDVAALQAIVRAVDPHLDVRVEGDATDWSARVFRRDEPAKEFDEVAVTRVSTGAAFVFQPRRSLPITPVTSTTRTGGQRP</sequence>
<accession>A0A7X5ZTR6</accession>
<dbReference type="Proteomes" id="UP000545493">
    <property type="component" value="Unassembled WGS sequence"/>
</dbReference>
<reference evidence="1 2" key="1">
    <citation type="submission" date="2020-03" db="EMBL/GenBank/DDBJ databases">
        <title>Sequencing the genomes of 1000 actinobacteria strains.</title>
        <authorList>
            <person name="Klenk H.-P."/>
        </authorList>
    </citation>
    <scope>NUCLEOTIDE SEQUENCE [LARGE SCALE GENOMIC DNA]</scope>
    <source>
        <strain evidence="1 2">DSM 45685</strain>
    </source>
</reference>
<organism evidence="1 2">
    <name type="scientific">Saccharomonospora amisosensis</name>
    <dbReference type="NCBI Taxonomy" id="1128677"/>
    <lineage>
        <taxon>Bacteria</taxon>
        <taxon>Bacillati</taxon>
        <taxon>Actinomycetota</taxon>
        <taxon>Actinomycetes</taxon>
        <taxon>Pseudonocardiales</taxon>
        <taxon>Pseudonocardiaceae</taxon>
        <taxon>Saccharomonospora</taxon>
    </lineage>
</organism>